<keyword evidence="3" id="KW-1185">Reference proteome</keyword>
<comment type="caution">
    <text evidence="2">The sequence shown here is derived from an EMBL/GenBank/DDBJ whole genome shotgun (WGS) entry which is preliminary data.</text>
</comment>
<proteinExistence type="predicted"/>
<feature type="region of interest" description="Disordered" evidence="1">
    <location>
        <begin position="405"/>
        <end position="429"/>
    </location>
</feature>
<dbReference type="EMBL" id="BAABDQ010000004">
    <property type="protein sequence ID" value="GAA3543265.1"/>
    <property type="molecule type" value="Genomic_DNA"/>
</dbReference>
<protein>
    <submittedName>
        <fullName evidence="2">Uncharacterized protein</fullName>
    </submittedName>
</protein>
<sequence length="429" mass="47257">MDLDSQSARSAEPRLLSRLVRPLLASGWSKVDLWEDEGDEDDASLYMERSGFYLSVNRSAALGGLVVDDGTDLFEWGESFLPPLSPVDVPLVIELPTDAPSFRQAELARQAFAAAGLLDATRLLVPPQHDALRTDLMPLLHDPVYDAIRSHQGSDSAGPALERLGQDFNWRIAQAMRAWPMVVPASIPSAAARGIAEWCWRRESDVEDWHFKIDDLTMARANISATRAVLPHVHQEGIDWTAVRLALTAPERHLADGRALSQLFAEGWQPILTSIHREVDIWEQADEELGPQAVLQLLTLHGSRTESVGEWWGSGWYETAIRRAIPRATAENSLPESVHNIFNNAKSFADIISHGPDLLSDDVLLWTIKAVHAETRYPWQDGPTAPFAVTLPTWAAEELAELLTDSGSQDEGAGGDNVLSLGTQHLGES</sequence>
<dbReference type="RefSeq" id="WP_345561138.1">
    <property type="nucleotide sequence ID" value="NZ_BAABDQ010000004.1"/>
</dbReference>
<organism evidence="2 3">
    <name type="scientific">Nonomuraea rosea</name>
    <dbReference type="NCBI Taxonomy" id="638574"/>
    <lineage>
        <taxon>Bacteria</taxon>
        <taxon>Bacillati</taxon>
        <taxon>Actinomycetota</taxon>
        <taxon>Actinomycetes</taxon>
        <taxon>Streptosporangiales</taxon>
        <taxon>Streptosporangiaceae</taxon>
        <taxon>Nonomuraea</taxon>
    </lineage>
</organism>
<name>A0ABP6W209_9ACTN</name>
<evidence type="ECO:0000256" key="1">
    <source>
        <dbReference type="SAM" id="MobiDB-lite"/>
    </source>
</evidence>
<evidence type="ECO:0000313" key="3">
    <source>
        <dbReference type="Proteomes" id="UP001500630"/>
    </source>
</evidence>
<gene>
    <name evidence="2" type="ORF">GCM10022419_024290</name>
</gene>
<accession>A0ABP6W209</accession>
<reference evidence="3" key="1">
    <citation type="journal article" date="2019" name="Int. J. Syst. Evol. Microbiol.">
        <title>The Global Catalogue of Microorganisms (GCM) 10K type strain sequencing project: providing services to taxonomists for standard genome sequencing and annotation.</title>
        <authorList>
            <consortium name="The Broad Institute Genomics Platform"/>
            <consortium name="The Broad Institute Genome Sequencing Center for Infectious Disease"/>
            <person name="Wu L."/>
            <person name="Ma J."/>
        </authorList>
    </citation>
    <scope>NUCLEOTIDE SEQUENCE [LARGE SCALE GENOMIC DNA]</scope>
    <source>
        <strain evidence="3">JCM 17326</strain>
    </source>
</reference>
<evidence type="ECO:0000313" key="2">
    <source>
        <dbReference type="EMBL" id="GAA3543265.1"/>
    </source>
</evidence>
<dbReference type="Proteomes" id="UP001500630">
    <property type="component" value="Unassembled WGS sequence"/>
</dbReference>